<dbReference type="AlphaFoldDB" id="A0A368SAE0"/>
<organism evidence="2">
    <name type="scientific">Setaria italica</name>
    <name type="common">Foxtail millet</name>
    <name type="synonym">Panicum italicum</name>
    <dbReference type="NCBI Taxonomy" id="4555"/>
    <lineage>
        <taxon>Eukaryota</taxon>
        <taxon>Viridiplantae</taxon>
        <taxon>Streptophyta</taxon>
        <taxon>Embryophyta</taxon>
        <taxon>Tracheophyta</taxon>
        <taxon>Spermatophyta</taxon>
        <taxon>Magnoliopsida</taxon>
        <taxon>Liliopsida</taxon>
        <taxon>Poales</taxon>
        <taxon>Poaceae</taxon>
        <taxon>PACMAD clade</taxon>
        <taxon>Panicoideae</taxon>
        <taxon>Panicodae</taxon>
        <taxon>Paniceae</taxon>
        <taxon>Cenchrinae</taxon>
        <taxon>Setaria</taxon>
    </lineage>
</organism>
<evidence type="ECO:0008006" key="3">
    <source>
        <dbReference type="Google" id="ProtNLM"/>
    </source>
</evidence>
<evidence type="ECO:0000313" key="2">
    <source>
        <dbReference type="EMBL" id="RCV39405.1"/>
    </source>
</evidence>
<sequence length="105" mass="10722">MAPKSAAALVLLAAMIAGLAPPLQAQTGDSFMDGFLSVVNDVCSGDALLKAVTSGESKRCACGFRKLAAERLGFDVDRFCQAASNGRVAIGPSKLKEFCTGAPGN</sequence>
<reference evidence="2" key="2">
    <citation type="submission" date="2015-07" db="EMBL/GenBank/DDBJ databases">
        <authorList>
            <person name="Noorani M."/>
        </authorList>
    </citation>
    <scope>NUCLEOTIDE SEQUENCE</scope>
    <source>
        <strain evidence="2">Yugu1</strain>
    </source>
</reference>
<name>A0A368SAE0_SETIT</name>
<evidence type="ECO:0000256" key="1">
    <source>
        <dbReference type="SAM" id="SignalP"/>
    </source>
</evidence>
<gene>
    <name evidence="2" type="ORF">SETIT_8G222000v2</name>
</gene>
<accession>A0A368SAE0</accession>
<keyword evidence="1" id="KW-0732">Signal</keyword>
<reference evidence="2" key="1">
    <citation type="journal article" date="2012" name="Nat. Biotechnol.">
        <title>Reference genome sequence of the model plant Setaria.</title>
        <authorList>
            <person name="Bennetzen J.L."/>
            <person name="Schmutz J."/>
            <person name="Wang H."/>
            <person name="Percifield R."/>
            <person name="Hawkins J."/>
            <person name="Pontaroli A.C."/>
            <person name="Estep M."/>
            <person name="Feng L."/>
            <person name="Vaughn J.N."/>
            <person name="Grimwood J."/>
            <person name="Jenkins J."/>
            <person name="Barry K."/>
            <person name="Lindquist E."/>
            <person name="Hellsten U."/>
            <person name="Deshpande S."/>
            <person name="Wang X."/>
            <person name="Wu X."/>
            <person name="Mitros T."/>
            <person name="Triplett J."/>
            <person name="Yang X."/>
            <person name="Ye C.Y."/>
            <person name="Mauro-Herrera M."/>
            <person name="Wang L."/>
            <person name="Li P."/>
            <person name="Sharma M."/>
            <person name="Sharma R."/>
            <person name="Ronald P.C."/>
            <person name="Panaud O."/>
            <person name="Kellogg E.A."/>
            <person name="Brutnell T.P."/>
            <person name="Doust A.N."/>
            <person name="Tuskan G.A."/>
            <person name="Rokhsar D."/>
            <person name="Devos K.M."/>
        </authorList>
    </citation>
    <scope>NUCLEOTIDE SEQUENCE [LARGE SCALE GENOMIC DNA]</scope>
    <source>
        <strain evidence="2">Yugu1</strain>
    </source>
</reference>
<dbReference type="EMBL" id="CM003535">
    <property type="protein sequence ID" value="RCV39405.1"/>
    <property type="molecule type" value="Genomic_DNA"/>
</dbReference>
<feature type="signal peptide" evidence="1">
    <location>
        <begin position="1"/>
        <end position="25"/>
    </location>
</feature>
<protein>
    <recommendedName>
        <fullName evidence="3">Hydrophobic seed protein domain-containing protein</fullName>
    </recommendedName>
</protein>
<proteinExistence type="predicted"/>
<feature type="chain" id="PRO_5016960435" description="Hydrophobic seed protein domain-containing protein" evidence="1">
    <location>
        <begin position="26"/>
        <end position="105"/>
    </location>
</feature>